<keyword evidence="2" id="KW-1185">Reference proteome</keyword>
<evidence type="ECO:0000313" key="1">
    <source>
        <dbReference type="EMBL" id="KAF4610563.1"/>
    </source>
</evidence>
<organism evidence="1 2">
    <name type="scientific">Agrocybe pediades</name>
    <dbReference type="NCBI Taxonomy" id="84607"/>
    <lineage>
        <taxon>Eukaryota</taxon>
        <taxon>Fungi</taxon>
        <taxon>Dikarya</taxon>
        <taxon>Basidiomycota</taxon>
        <taxon>Agaricomycotina</taxon>
        <taxon>Agaricomycetes</taxon>
        <taxon>Agaricomycetidae</taxon>
        <taxon>Agaricales</taxon>
        <taxon>Agaricineae</taxon>
        <taxon>Strophariaceae</taxon>
        <taxon>Agrocybe</taxon>
    </lineage>
</organism>
<protein>
    <submittedName>
        <fullName evidence="1">Uncharacterized protein</fullName>
    </submittedName>
</protein>
<dbReference type="EMBL" id="JAACJL010000058">
    <property type="protein sequence ID" value="KAF4610563.1"/>
    <property type="molecule type" value="Genomic_DNA"/>
</dbReference>
<proteinExistence type="predicted"/>
<sequence>MAGVARDPVMPMSTRLYLDFLQSLVQDSELQSLKEVLQDITLAHVQSTRQYTLPDAIDNSRSPRGHGVFSDSELAAYGTPARRHLDPAIRQRLLSDVQATLSSIEEYLGGDVDTKEDQRGDEFTGHRPQSLLEQIELRKGEIAMLRGQVDAATAHATQLAEEITQKGKDLSAKLTRATDTIFPLHDAARSASVDLFTAAIEASLIKLSLMKEQTKKNLYTYRPRSTLEQELPNMAQAVSTAYASLKEDEKKIKDEAASLDRELLEYESVLQLVDGDNGGYQQIVNDWTKVQRETDECLMDLRRLGWTGD</sequence>
<name>A0A8H4QGM9_9AGAR</name>
<evidence type="ECO:0000313" key="2">
    <source>
        <dbReference type="Proteomes" id="UP000521872"/>
    </source>
</evidence>
<accession>A0A8H4QGM9</accession>
<dbReference type="Proteomes" id="UP000521872">
    <property type="component" value="Unassembled WGS sequence"/>
</dbReference>
<comment type="caution">
    <text evidence="1">The sequence shown here is derived from an EMBL/GenBank/DDBJ whole genome shotgun (WGS) entry which is preliminary data.</text>
</comment>
<dbReference type="AlphaFoldDB" id="A0A8H4QGM9"/>
<reference evidence="1 2" key="1">
    <citation type="submission" date="2019-12" db="EMBL/GenBank/DDBJ databases">
        <authorList>
            <person name="Floudas D."/>
            <person name="Bentzer J."/>
            <person name="Ahren D."/>
            <person name="Johansson T."/>
            <person name="Persson P."/>
            <person name="Tunlid A."/>
        </authorList>
    </citation>
    <scope>NUCLEOTIDE SEQUENCE [LARGE SCALE GENOMIC DNA]</scope>
    <source>
        <strain evidence="1 2">CBS 102.39</strain>
    </source>
</reference>
<gene>
    <name evidence="1" type="ORF">D9613_006876</name>
</gene>